<proteinExistence type="predicted"/>
<dbReference type="Gene3D" id="3.90.930.1">
    <property type="match status" value="1"/>
</dbReference>
<name>A0A484R608_9ZZZZ</name>
<dbReference type="EMBL" id="CAADIH010000021">
    <property type="protein sequence ID" value="VFR45456.1"/>
    <property type="molecule type" value="Genomic_DNA"/>
</dbReference>
<dbReference type="NCBIfam" id="TIGR01643">
    <property type="entry name" value="YD_repeat_2x"/>
    <property type="match status" value="5"/>
</dbReference>
<accession>A0A484R608</accession>
<feature type="domain" description="Teneurin-like YD-shell" evidence="3">
    <location>
        <begin position="489"/>
        <end position="756"/>
    </location>
</feature>
<dbReference type="Pfam" id="PF05593">
    <property type="entry name" value="RHS_repeat"/>
    <property type="match status" value="2"/>
</dbReference>
<feature type="region of interest" description="Disordered" evidence="2">
    <location>
        <begin position="824"/>
        <end position="903"/>
    </location>
</feature>
<dbReference type="InterPro" id="IPR050708">
    <property type="entry name" value="T6SS_VgrG/RHS"/>
</dbReference>
<feature type="compositionally biased region" description="Polar residues" evidence="2">
    <location>
        <begin position="872"/>
        <end position="886"/>
    </location>
</feature>
<dbReference type="EMBL" id="CAADIE010000020">
    <property type="protein sequence ID" value="VFR43729.1"/>
    <property type="molecule type" value="Genomic_DNA"/>
</dbReference>
<dbReference type="Pfam" id="PF25023">
    <property type="entry name" value="TEN_YD-shell"/>
    <property type="match status" value="2"/>
</dbReference>
<keyword evidence="1" id="KW-0677">Repeat</keyword>
<dbReference type="AlphaFoldDB" id="A0A484R608"/>
<sequence>MKATISALALSVLAAFFSPANAASTTNYNYTAGGLLASVDGPRLDVTDVTTFEYDASGNISSVIDAIGQRTQYSNYNKFGLPELVTEPNGRTATLSYTEEGWLATVNWAGKIRRHEYNESGDLTKTTYPGGSWVQYLYDPARRLVGQDDSSGKRIRFALDSMGNRVQSTILNVAGTAAEASTTTKFDELGRAISETDRNGRVTKFEYDVVGNLVSITSPKGYKTQFTYDTLNRRITSTDALGGLTRYEYNAADQITKVVDAKGSQTTYVYDYNGNITKLVSADTGTTTRTFDEAANLIKSVDARGVTTEFVYDRLNRLFQKKYPASPSENMTFGYYTQSGSNIGRLALTSGNYGTTGYEHDRHSNLQVEWYKPANQTTTYSRQYAYNANNQLLSEQTSNLKTSYERNAAGDVIAIKVDIDGTSQYIAQEITYRGAGRVDSMQLGNGTSAQNYYDKDLRLERQRTGTATVANSVDANGNVVSITASSLGIGNTSYKYDALDRVIEERAGNILKSYAWDPVGNRTQRLTKNASTGALIDTQALGYSPNSNLLTSINGAPVASDPAGNLLQGKGQRYTYDSAGRLNAVYSAANVKIAEFKYNHLGQRIEKRVLANSSPEITYYEYGQQGQLTTLRKVDTTGKKIGQSSWVWFDGRPLAQVNFKYDASGTAKTHILYLQNDHLDTPRRAVGDNGSTMWRWTSDAFGVGDPDNAIGIDSAGNIVTDLPLRFPGQIADQHTALHYNHFRDYDPDTGRYIQSDPVGLAGGINTYGYAYGNPLKYVDPDGRYAFLVPLFAATIRITATDLLIGGSIGTGAYGANVIYSNAKRPPTGSIPINESPWSGDHGKIKDSLDLGGSDSVYIDPDGNVWPQHPDGSWSNEGPASSYTGSGKPSGRRGKDRDKSRGCD</sequence>
<dbReference type="PANTHER" id="PTHR32305:SF15">
    <property type="entry name" value="PROTEIN RHSA-RELATED"/>
    <property type="match status" value="1"/>
</dbReference>
<dbReference type="Gene3D" id="2.180.10.10">
    <property type="entry name" value="RHS repeat-associated core"/>
    <property type="match status" value="2"/>
</dbReference>
<evidence type="ECO:0000313" key="5">
    <source>
        <dbReference type="EMBL" id="VFR45456.1"/>
    </source>
</evidence>
<reference evidence="5" key="1">
    <citation type="submission" date="2019-03" db="EMBL/GenBank/DDBJ databases">
        <authorList>
            <person name="Danneels B."/>
        </authorList>
    </citation>
    <scope>NUCLEOTIDE SEQUENCE</scope>
</reference>
<gene>
    <name evidence="4" type="ORF">BER1_0514</name>
    <name evidence="5" type="ORF">BER2_0514</name>
</gene>
<dbReference type="InterPro" id="IPR022385">
    <property type="entry name" value="Rhs_assc_core"/>
</dbReference>
<dbReference type="PANTHER" id="PTHR32305">
    <property type="match status" value="1"/>
</dbReference>
<protein>
    <submittedName>
        <fullName evidence="5">Rhs family protein</fullName>
    </submittedName>
</protein>
<feature type="compositionally biased region" description="Basic and acidic residues" evidence="2">
    <location>
        <begin position="892"/>
        <end position="903"/>
    </location>
</feature>
<dbReference type="InterPro" id="IPR056823">
    <property type="entry name" value="TEN-like_YD-shell"/>
</dbReference>
<feature type="domain" description="Teneurin-like YD-shell" evidence="3">
    <location>
        <begin position="21"/>
        <end position="165"/>
    </location>
</feature>
<evidence type="ECO:0000259" key="3">
    <source>
        <dbReference type="Pfam" id="PF25023"/>
    </source>
</evidence>
<dbReference type="NCBIfam" id="TIGR03696">
    <property type="entry name" value="Rhs_assc_core"/>
    <property type="match status" value="1"/>
</dbReference>
<dbReference type="InterPro" id="IPR031325">
    <property type="entry name" value="RHS_repeat"/>
</dbReference>
<dbReference type="InterPro" id="IPR006530">
    <property type="entry name" value="YD"/>
</dbReference>
<evidence type="ECO:0000313" key="4">
    <source>
        <dbReference type="EMBL" id="VFR43729.1"/>
    </source>
</evidence>
<organism evidence="5">
    <name type="scientific">plant metagenome</name>
    <dbReference type="NCBI Taxonomy" id="1297885"/>
    <lineage>
        <taxon>unclassified sequences</taxon>
        <taxon>metagenomes</taxon>
        <taxon>organismal metagenomes</taxon>
    </lineage>
</organism>
<evidence type="ECO:0000256" key="1">
    <source>
        <dbReference type="ARBA" id="ARBA00022737"/>
    </source>
</evidence>
<evidence type="ECO:0000256" key="2">
    <source>
        <dbReference type="SAM" id="MobiDB-lite"/>
    </source>
</evidence>